<proteinExistence type="predicted"/>
<dbReference type="Proteomes" id="UP001606300">
    <property type="component" value="Unassembled WGS sequence"/>
</dbReference>
<protein>
    <submittedName>
        <fullName evidence="1">Uncharacterized protein</fullName>
    </submittedName>
</protein>
<name>A0ABW7EM16_9BURK</name>
<accession>A0ABW7EM16</accession>
<dbReference type="EMBL" id="JBIGHY010000002">
    <property type="protein sequence ID" value="MFG6413330.1"/>
    <property type="molecule type" value="Genomic_DNA"/>
</dbReference>
<sequence>MTIVSHLSRYWRQHPDACDTAEGIARWWIDVEPQPVPATLVEGALGWMSACGVVEALQAADGRVRYRRVSTDAALGARLDALVDNPQSVLPTGKPRVH</sequence>
<evidence type="ECO:0000313" key="1">
    <source>
        <dbReference type="EMBL" id="MFG6413330.1"/>
    </source>
</evidence>
<reference evidence="1 2" key="1">
    <citation type="submission" date="2024-09" db="EMBL/GenBank/DDBJ databases">
        <title>Novel species of the genus Pelomonas and Roseateles isolated from streams.</title>
        <authorList>
            <person name="Lu H."/>
        </authorList>
    </citation>
    <scope>NUCLEOTIDE SEQUENCE [LARGE SCALE GENOMIC DNA]</scope>
    <source>
        <strain evidence="1 2">DC23W</strain>
    </source>
</reference>
<gene>
    <name evidence="1" type="ORF">ACG02S_05400</name>
</gene>
<comment type="caution">
    <text evidence="1">The sequence shown here is derived from an EMBL/GenBank/DDBJ whole genome shotgun (WGS) entry which is preliminary data.</text>
</comment>
<organism evidence="1 2">
    <name type="scientific">Pelomonas dachongensis</name>
    <dbReference type="NCBI Taxonomy" id="3299029"/>
    <lineage>
        <taxon>Bacteria</taxon>
        <taxon>Pseudomonadati</taxon>
        <taxon>Pseudomonadota</taxon>
        <taxon>Betaproteobacteria</taxon>
        <taxon>Burkholderiales</taxon>
        <taxon>Sphaerotilaceae</taxon>
        <taxon>Roseateles</taxon>
    </lineage>
</organism>
<keyword evidence="2" id="KW-1185">Reference proteome</keyword>
<evidence type="ECO:0000313" key="2">
    <source>
        <dbReference type="Proteomes" id="UP001606300"/>
    </source>
</evidence>